<feature type="transmembrane region" description="Helical" evidence="2">
    <location>
        <begin position="71"/>
        <end position="92"/>
    </location>
</feature>
<dbReference type="Pfam" id="PF09534">
    <property type="entry name" value="Trp_oprn_chp"/>
    <property type="match status" value="1"/>
</dbReference>
<reference evidence="4 5" key="1">
    <citation type="submission" date="2014-02" db="EMBL/GenBank/DDBJ databases">
        <title>Genome sequence of Brachybacterium phenoliresistens strain W13A50.</title>
        <authorList>
            <person name="Wang X."/>
        </authorList>
    </citation>
    <scope>NUCLEOTIDE SEQUENCE [LARGE SCALE GENOMIC DNA]</scope>
    <source>
        <strain evidence="4 5">W13A50</strain>
    </source>
</reference>
<protein>
    <recommendedName>
        <fullName evidence="6">Trp biosynthesis associated, transmembrane protein, Oprn/Chp</fullName>
    </recommendedName>
</protein>
<keyword evidence="5" id="KW-1185">Reference proteome</keyword>
<dbReference type="HOGENOM" id="CLU_084749_2_0_11"/>
<organism evidence="4 5">
    <name type="scientific">Brachybacterium phenoliresistens</name>
    <dbReference type="NCBI Taxonomy" id="396014"/>
    <lineage>
        <taxon>Bacteria</taxon>
        <taxon>Bacillati</taxon>
        <taxon>Actinomycetota</taxon>
        <taxon>Actinomycetes</taxon>
        <taxon>Micrococcales</taxon>
        <taxon>Dermabacteraceae</taxon>
        <taxon>Brachybacterium</taxon>
    </lineage>
</organism>
<dbReference type="AlphaFoldDB" id="Z9JWT4"/>
<keyword evidence="2" id="KW-0812">Transmembrane</keyword>
<keyword evidence="2" id="KW-1133">Transmembrane helix</keyword>
<evidence type="ECO:0000256" key="1">
    <source>
        <dbReference type="SAM" id="MobiDB-lite"/>
    </source>
</evidence>
<accession>Z9JWT4</accession>
<dbReference type="Proteomes" id="UP000023067">
    <property type="component" value="Unassembled WGS sequence"/>
</dbReference>
<gene>
    <name evidence="4" type="ORF">BF93_07390</name>
</gene>
<comment type="caution">
    <text evidence="4">The sequence shown here is derived from an EMBL/GenBank/DDBJ whole genome shotgun (WGS) entry which is preliminary data.</text>
</comment>
<feature type="signal peptide" evidence="3">
    <location>
        <begin position="1"/>
        <end position="18"/>
    </location>
</feature>
<proteinExistence type="predicted"/>
<evidence type="ECO:0008006" key="6">
    <source>
        <dbReference type="Google" id="ProtNLM"/>
    </source>
</evidence>
<evidence type="ECO:0000256" key="3">
    <source>
        <dbReference type="SAM" id="SignalP"/>
    </source>
</evidence>
<keyword evidence="2" id="KW-0472">Membrane</keyword>
<feature type="chain" id="PRO_5039251001" description="Trp biosynthesis associated, transmembrane protein, Oprn/Chp" evidence="3">
    <location>
        <begin position="19"/>
        <end position="220"/>
    </location>
</feature>
<dbReference type="OrthoDB" id="4794414at2"/>
<keyword evidence="3" id="KW-0732">Signal</keyword>
<feature type="region of interest" description="Disordered" evidence="1">
    <location>
        <begin position="166"/>
        <end position="220"/>
    </location>
</feature>
<dbReference type="RefSeq" id="WP_051486423.1">
    <property type="nucleotide sequence ID" value="NZ_BAAAOW010000001.1"/>
</dbReference>
<dbReference type="eggNOG" id="ENOG5033A40">
    <property type="taxonomic scope" value="Bacteria"/>
</dbReference>
<feature type="transmembrane region" description="Helical" evidence="2">
    <location>
        <begin position="40"/>
        <end position="64"/>
    </location>
</feature>
<name>Z9JWT4_9MICO</name>
<sequence length="220" mass="21990">MSRRSAVLLGLLLSAAMAGLTRTTWTTASAIDLAGTSRDLAILGGDAAPTVVALALVGIAASLATSLSSAWIRLVTGPVLVLVGLGAGASALQVRRDPLAASRSSIAESVGVIGGDASAQATAWPLAVLAPALGLVLLGVLVLRRGGRWPRSSRYRRTVAADAPETAFDPASDPAGAWDALSLGEDPSAAAPEEEDEPAAPEEDRGSAPDSAPRSGPGQA</sequence>
<evidence type="ECO:0000313" key="4">
    <source>
        <dbReference type="EMBL" id="EWS82835.1"/>
    </source>
</evidence>
<evidence type="ECO:0000256" key="2">
    <source>
        <dbReference type="SAM" id="Phobius"/>
    </source>
</evidence>
<dbReference type="PATRIC" id="fig|396014.3.peg.470"/>
<feature type="compositionally biased region" description="Acidic residues" evidence="1">
    <location>
        <begin position="192"/>
        <end position="201"/>
    </location>
</feature>
<feature type="transmembrane region" description="Helical" evidence="2">
    <location>
        <begin position="123"/>
        <end position="143"/>
    </location>
</feature>
<dbReference type="InterPro" id="IPR019051">
    <property type="entry name" value="Trp_biosyn_TM_oprn/chp"/>
</dbReference>
<evidence type="ECO:0000313" key="5">
    <source>
        <dbReference type="Proteomes" id="UP000023067"/>
    </source>
</evidence>
<dbReference type="STRING" id="396014.BF93_07390"/>
<dbReference type="EMBL" id="JDYK01000002">
    <property type="protein sequence ID" value="EWS82835.1"/>
    <property type="molecule type" value="Genomic_DNA"/>
</dbReference>